<protein>
    <submittedName>
        <fullName evidence="2">Uncharacterized protein</fullName>
    </submittedName>
</protein>
<feature type="compositionally biased region" description="Basic and acidic residues" evidence="1">
    <location>
        <begin position="1"/>
        <end position="15"/>
    </location>
</feature>
<sequence>MTIDEAGSRNEKDPNIEPSTGIQLHRDSCPGVSCTNSFAGLHLADETSQSQATDPPYEIPMPTGRIQAKDLPNSPLGRDKIKGPFPSPMKNFSGLCKLPYTPDPGAAPSESSVGHGALVCLDAPATVDFSPIEALGLADEHLNPCQPSPELVVDAPMHDSAQVEGVHKFRSSSVELSANSVDLNLTPNSIIILSCKYPRDASNTVEEVVDDEDDFHDPTLNALKKLLEANATEIYLDSLNLEGRQTSTMEPRSKPSIGEKENPRNLRVPSANVPASHSSLPDHHSLHSMVQAAILVSLAGLHTLTVMKPNQRFGSLSVRKTSSPALSDDEADGLWSMTPKEEVADLPPVGSSCPFGLLSVDIPAVNLSSWSDIVQSRGSPPRWIFAAFVGCFRLVVCRLSILLVFASYAGAILPVW</sequence>
<evidence type="ECO:0000313" key="3">
    <source>
        <dbReference type="Proteomes" id="UP001279734"/>
    </source>
</evidence>
<dbReference type="AlphaFoldDB" id="A0AAD3T909"/>
<keyword evidence="3" id="KW-1185">Reference proteome</keyword>
<reference evidence="2" key="1">
    <citation type="submission" date="2023-05" db="EMBL/GenBank/DDBJ databases">
        <title>Nepenthes gracilis genome sequencing.</title>
        <authorList>
            <person name="Fukushima K."/>
        </authorList>
    </citation>
    <scope>NUCLEOTIDE SEQUENCE</scope>
    <source>
        <strain evidence="2">SING2019-196</strain>
    </source>
</reference>
<comment type="caution">
    <text evidence="2">The sequence shown here is derived from an EMBL/GenBank/DDBJ whole genome shotgun (WGS) entry which is preliminary data.</text>
</comment>
<accession>A0AAD3T909</accession>
<feature type="region of interest" description="Disordered" evidence="1">
    <location>
        <begin position="242"/>
        <end position="282"/>
    </location>
</feature>
<feature type="region of interest" description="Disordered" evidence="1">
    <location>
        <begin position="1"/>
        <end position="27"/>
    </location>
</feature>
<dbReference type="EMBL" id="BSYO01000030">
    <property type="protein sequence ID" value="GMH25865.1"/>
    <property type="molecule type" value="Genomic_DNA"/>
</dbReference>
<evidence type="ECO:0000313" key="2">
    <source>
        <dbReference type="EMBL" id="GMH25865.1"/>
    </source>
</evidence>
<evidence type="ECO:0000256" key="1">
    <source>
        <dbReference type="SAM" id="MobiDB-lite"/>
    </source>
</evidence>
<gene>
    <name evidence="2" type="ORF">Nepgr_027708</name>
</gene>
<proteinExistence type="predicted"/>
<name>A0AAD3T909_NEPGR</name>
<feature type="compositionally biased region" description="Basic and acidic residues" evidence="1">
    <location>
        <begin position="251"/>
        <end position="264"/>
    </location>
</feature>
<organism evidence="2 3">
    <name type="scientific">Nepenthes gracilis</name>
    <name type="common">Slender pitcher plant</name>
    <dbReference type="NCBI Taxonomy" id="150966"/>
    <lineage>
        <taxon>Eukaryota</taxon>
        <taxon>Viridiplantae</taxon>
        <taxon>Streptophyta</taxon>
        <taxon>Embryophyta</taxon>
        <taxon>Tracheophyta</taxon>
        <taxon>Spermatophyta</taxon>
        <taxon>Magnoliopsida</taxon>
        <taxon>eudicotyledons</taxon>
        <taxon>Gunneridae</taxon>
        <taxon>Pentapetalae</taxon>
        <taxon>Caryophyllales</taxon>
        <taxon>Nepenthaceae</taxon>
        <taxon>Nepenthes</taxon>
    </lineage>
</organism>
<dbReference type="Proteomes" id="UP001279734">
    <property type="component" value="Unassembled WGS sequence"/>
</dbReference>
<feature type="region of interest" description="Disordered" evidence="1">
    <location>
        <begin position="45"/>
        <end position="78"/>
    </location>
</feature>